<dbReference type="AlphaFoldDB" id="A0ABD5UKU7"/>
<dbReference type="InterPro" id="IPR036388">
    <property type="entry name" value="WH-like_DNA-bd_sf"/>
</dbReference>
<dbReference type="PROSITE" id="PS51077">
    <property type="entry name" value="HTH_ICLR"/>
    <property type="match status" value="1"/>
</dbReference>
<dbReference type="EMBL" id="JBHSXI010000015">
    <property type="protein sequence ID" value="MFC6890005.1"/>
    <property type="molecule type" value="Genomic_DNA"/>
</dbReference>
<dbReference type="RefSeq" id="WP_379769416.1">
    <property type="nucleotide sequence ID" value="NZ_JBHSXI010000015.1"/>
</dbReference>
<gene>
    <name evidence="6" type="ORF">ACFQEY_13435</name>
</gene>
<dbReference type="Pfam" id="PF09339">
    <property type="entry name" value="HTH_IclR"/>
    <property type="match status" value="1"/>
</dbReference>
<keyword evidence="2" id="KW-0238">DNA-binding</keyword>
<evidence type="ECO:0000256" key="1">
    <source>
        <dbReference type="ARBA" id="ARBA00023015"/>
    </source>
</evidence>
<reference evidence="6 7" key="1">
    <citation type="journal article" date="2019" name="Int. J. Syst. Evol. Microbiol.">
        <title>The Global Catalogue of Microorganisms (GCM) 10K type strain sequencing project: providing services to taxonomists for standard genome sequencing and annotation.</title>
        <authorList>
            <consortium name="The Broad Institute Genomics Platform"/>
            <consortium name="The Broad Institute Genome Sequencing Center for Infectious Disease"/>
            <person name="Wu L."/>
            <person name="Ma J."/>
        </authorList>
    </citation>
    <scope>NUCLEOTIDE SEQUENCE [LARGE SCALE GENOMIC DNA]</scope>
    <source>
        <strain evidence="6 7">Y73</strain>
    </source>
</reference>
<name>A0ABD5UKU7_9EURY</name>
<evidence type="ECO:0000313" key="6">
    <source>
        <dbReference type="EMBL" id="MFC6890005.1"/>
    </source>
</evidence>
<evidence type="ECO:0000313" key="7">
    <source>
        <dbReference type="Proteomes" id="UP001596333"/>
    </source>
</evidence>
<dbReference type="PROSITE" id="PS51078">
    <property type="entry name" value="ICLR_ED"/>
    <property type="match status" value="1"/>
</dbReference>
<keyword evidence="7" id="KW-1185">Reference proteome</keyword>
<organism evidence="6 7">
    <name type="scientific">Halorubrum trueperi</name>
    <dbReference type="NCBI Taxonomy" id="2004704"/>
    <lineage>
        <taxon>Archaea</taxon>
        <taxon>Methanobacteriati</taxon>
        <taxon>Methanobacteriota</taxon>
        <taxon>Stenosarchaea group</taxon>
        <taxon>Halobacteria</taxon>
        <taxon>Halobacteriales</taxon>
        <taxon>Haloferacaceae</taxon>
        <taxon>Halorubrum</taxon>
    </lineage>
</organism>
<proteinExistence type="predicted"/>
<keyword evidence="3" id="KW-0804">Transcription</keyword>
<dbReference type="InterPro" id="IPR036390">
    <property type="entry name" value="WH_DNA-bd_sf"/>
</dbReference>
<dbReference type="InterPro" id="IPR050707">
    <property type="entry name" value="HTH_MetabolicPath_Reg"/>
</dbReference>
<dbReference type="PANTHER" id="PTHR30136">
    <property type="entry name" value="HELIX-TURN-HELIX TRANSCRIPTIONAL REGULATOR, ICLR FAMILY"/>
    <property type="match status" value="1"/>
</dbReference>
<dbReference type="Gene3D" id="3.30.450.40">
    <property type="match status" value="1"/>
</dbReference>
<dbReference type="Proteomes" id="UP001596333">
    <property type="component" value="Unassembled WGS sequence"/>
</dbReference>
<dbReference type="GO" id="GO:0003677">
    <property type="term" value="F:DNA binding"/>
    <property type="evidence" value="ECO:0007669"/>
    <property type="project" value="UniProtKB-KW"/>
</dbReference>
<keyword evidence="1" id="KW-0805">Transcription regulation</keyword>
<protein>
    <submittedName>
        <fullName evidence="6">IclR family transcriptional regulator</fullName>
    </submittedName>
</protein>
<dbReference type="PANTHER" id="PTHR30136:SF35">
    <property type="entry name" value="HTH-TYPE TRANSCRIPTIONAL REGULATOR RV1719"/>
    <property type="match status" value="1"/>
</dbReference>
<dbReference type="Gene3D" id="1.10.10.10">
    <property type="entry name" value="Winged helix-like DNA-binding domain superfamily/Winged helix DNA-binding domain"/>
    <property type="match status" value="1"/>
</dbReference>
<dbReference type="InterPro" id="IPR029016">
    <property type="entry name" value="GAF-like_dom_sf"/>
</dbReference>
<evidence type="ECO:0000259" key="5">
    <source>
        <dbReference type="PROSITE" id="PS51078"/>
    </source>
</evidence>
<dbReference type="GO" id="GO:0006355">
    <property type="term" value="P:regulation of DNA-templated transcription"/>
    <property type="evidence" value="ECO:0007669"/>
    <property type="project" value="UniProtKB-ARBA"/>
</dbReference>
<dbReference type="InterPro" id="IPR005471">
    <property type="entry name" value="Tscrpt_reg_IclR_N"/>
</dbReference>
<dbReference type="SUPFAM" id="SSF46785">
    <property type="entry name" value="Winged helix' DNA-binding domain"/>
    <property type="match status" value="1"/>
</dbReference>
<evidence type="ECO:0000259" key="4">
    <source>
        <dbReference type="PROSITE" id="PS51077"/>
    </source>
</evidence>
<comment type="caution">
    <text evidence="6">The sequence shown here is derived from an EMBL/GenBank/DDBJ whole genome shotgun (WGS) entry which is preliminary data.</text>
</comment>
<dbReference type="InterPro" id="IPR014757">
    <property type="entry name" value="Tscrpt_reg_IclR_C"/>
</dbReference>
<accession>A0ABD5UKU7</accession>
<feature type="domain" description="HTH iclR-type" evidence="4">
    <location>
        <begin position="17"/>
        <end position="76"/>
    </location>
</feature>
<dbReference type="SUPFAM" id="SSF55781">
    <property type="entry name" value="GAF domain-like"/>
    <property type="match status" value="1"/>
</dbReference>
<dbReference type="SMART" id="SM00346">
    <property type="entry name" value="HTH_ICLR"/>
    <property type="match status" value="1"/>
</dbReference>
<feature type="domain" description="IclR-ED" evidence="5">
    <location>
        <begin position="77"/>
        <end position="261"/>
    </location>
</feature>
<evidence type="ECO:0000256" key="2">
    <source>
        <dbReference type="ARBA" id="ARBA00023125"/>
    </source>
</evidence>
<dbReference type="Pfam" id="PF01614">
    <property type="entry name" value="IclR_C"/>
    <property type="match status" value="1"/>
</dbReference>
<sequence>MDGFPNRTNVTSDTNRIKSIERAFNIVETISDRGSVGVTEVARDLNIPKSSVHVYLNTLANAGYVIKDGSEYRLGHRFLQIGGRLRSQQELFQVAAPLLRSLARDTGELADLMIEEGGWGVLLFKAETADSVDDNAHIGQHVYLHSTAMGKAILSTFSDEKIRNIIERCGIPELTPSTISGLDELFDELETISKTGLSFNNEERRRGVKAVGTPILSDTNELVGAISVSGPSARMTDERMENELADKLLETKNIIELKIDYH</sequence>
<evidence type="ECO:0000256" key="3">
    <source>
        <dbReference type="ARBA" id="ARBA00023163"/>
    </source>
</evidence>